<evidence type="ECO:0000313" key="2">
    <source>
        <dbReference type="EMBL" id="KAK5047519.1"/>
    </source>
</evidence>
<dbReference type="AlphaFoldDB" id="A0AAV9N0L9"/>
<sequence>MWPKELHTSWSGGLYFDRNACLSSWTGIVDDELSISEGSIRDFIRGTNRGLYEKLRGLPYPTYSLKCDRTVIRECEDQDPAEVQVSGKLRLITTESGELGVPPSPLVQEFRTISSLDTDTVLTVIDSIVLGAFTFTLHHHDGDRTVCCLHPTCLLPHHIIPKGYTFAGVRCNNLQNADHPWSSVDFYCADCLDVVVKLHVDTMLKLDAEKPELVDSLYDGTPKAHILQAAERLQPELIDKNLWKMYYPTEPPLEVGVGSNSPKGLRLRRQKQYEIKQILKKVILDRYAEQIGKQDTTEPGSLVIVRPRHLPPYAERYKKQGRERTQDRGARQKLDSVCAIIDEPIPERGVSCWCGEPNVEREMIQCSSEYCMFGLIHFECTNLKEIPIDDGKFLCRYCQTDPLIDGKMPERAETPLEDDLSAIVPSMETDNDGDWDTEVTSSEQEQEQDEDGDDGDDEYEEDEESQDGEHELDDEHFHAASRFVTVNNQLEPWMALPEMKWSVSDEDMGF</sequence>
<dbReference type="RefSeq" id="XP_064703063.1">
    <property type="nucleotide sequence ID" value="XM_064850176.1"/>
</dbReference>
<feature type="region of interest" description="Disordered" evidence="1">
    <location>
        <begin position="425"/>
        <end position="478"/>
    </location>
</feature>
<proteinExistence type="predicted"/>
<dbReference type="Proteomes" id="UP001358417">
    <property type="component" value="Unassembled WGS sequence"/>
</dbReference>
<comment type="caution">
    <text evidence="2">The sequence shown here is derived from an EMBL/GenBank/DDBJ whole genome shotgun (WGS) entry which is preliminary data.</text>
</comment>
<dbReference type="InterPro" id="IPR011011">
    <property type="entry name" value="Znf_FYVE_PHD"/>
</dbReference>
<feature type="compositionally biased region" description="Basic and acidic residues" evidence="1">
    <location>
        <begin position="467"/>
        <end position="478"/>
    </location>
</feature>
<dbReference type="SUPFAM" id="SSF57903">
    <property type="entry name" value="FYVE/PHD zinc finger"/>
    <property type="match status" value="1"/>
</dbReference>
<evidence type="ECO:0000313" key="3">
    <source>
        <dbReference type="Proteomes" id="UP001358417"/>
    </source>
</evidence>
<accession>A0AAV9N0L9</accession>
<evidence type="ECO:0000256" key="1">
    <source>
        <dbReference type="SAM" id="MobiDB-lite"/>
    </source>
</evidence>
<dbReference type="GeneID" id="89974787"/>
<protein>
    <recommendedName>
        <fullName evidence="4">Zinc finger PHD-type domain-containing protein</fullName>
    </recommendedName>
</protein>
<feature type="compositionally biased region" description="Acidic residues" evidence="1">
    <location>
        <begin position="444"/>
        <end position="466"/>
    </location>
</feature>
<gene>
    <name evidence="2" type="ORF">LTR84_006616</name>
</gene>
<name>A0AAV9N0L9_9EURO</name>
<dbReference type="EMBL" id="JAVRRD010000025">
    <property type="protein sequence ID" value="KAK5047519.1"/>
    <property type="molecule type" value="Genomic_DNA"/>
</dbReference>
<organism evidence="2 3">
    <name type="scientific">Exophiala bonariae</name>
    <dbReference type="NCBI Taxonomy" id="1690606"/>
    <lineage>
        <taxon>Eukaryota</taxon>
        <taxon>Fungi</taxon>
        <taxon>Dikarya</taxon>
        <taxon>Ascomycota</taxon>
        <taxon>Pezizomycotina</taxon>
        <taxon>Eurotiomycetes</taxon>
        <taxon>Chaetothyriomycetidae</taxon>
        <taxon>Chaetothyriales</taxon>
        <taxon>Herpotrichiellaceae</taxon>
        <taxon>Exophiala</taxon>
    </lineage>
</organism>
<dbReference type="Gene3D" id="3.30.40.10">
    <property type="entry name" value="Zinc/RING finger domain, C3HC4 (zinc finger)"/>
    <property type="match status" value="1"/>
</dbReference>
<keyword evidence="3" id="KW-1185">Reference proteome</keyword>
<reference evidence="2 3" key="1">
    <citation type="submission" date="2023-08" db="EMBL/GenBank/DDBJ databases">
        <title>Black Yeasts Isolated from many extreme environments.</title>
        <authorList>
            <person name="Coleine C."/>
            <person name="Stajich J.E."/>
            <person name="Selbmann L."/>
        </authorList>
    </citation>
    <scope>NUCLEOTIDE SEQUENCE [LARGE SCALE GENOMIC DNA]</scope>
    <source>
        <strain evidence="2 3">CCFEE 5792</strain>
    </source>
</reference>
<evidence type="ECO:0008006" key="4">
    <source>
        <dbReference type="Google" id="ProtNLM"/>
    </source>
</evidence>
<dbReference type="InterPro" id="IPR013083">
    <property type="entry name" value="Znf_RING/FYVE/PHD"/>
</dbReference>